<evidence type="ECO:0000313" key="7">
    <source>
        <dbReference type="EMBL" id="HIR63504.1"/>
    </source>
</evidence>
<evidence type="ECO:0000256" key="3">
    <source>
        <dbReference type="ARBA" id="ARBA00022980"/>
    </source>
</evidence>
<keyword evidence="4 6" id="KW-0687">Ribonucleoprotein</keyword>
<dbReference type="SUPFAM" id="SSF160369">
    <property type="entry name" value="Ribosomal protein L10-like"/>
    <property type="match status" value="1"/>
</dbReference>
<dbReference type="EMBL" id="DVHI01000100">
    <property type="protein sequence ID" value="HIR63504.1"/>
    <property type="molecule type" value="Genomic_DNA"/>
</dbReference>
<evidence type="ECO:0000256" key="5">
    <source>
        <dbReference type="ARBA" id="ARBA00035202"/>
    </source>
</evidence>
<gene>
    <name evidence="6" type="primary">rplJ</name>
    <name evidence="7" type="ORF">IAC94_08330</name>
</gene>
<dbReference type="HAMAP" id="MF_00362">
    <property type="entry name" value="Ribosomal_uL10"/>
    <property type="match status" value="1"/>
</dbReference>
<dbReference type="AlphaFoldDB" id="A0A9D1J7T7"/>
<dbReference type="InterPro" id="IPR001790">
    <property type="entry name" value="Ribosomal_uL10"/>
</dbReference>
<reference evidence="7" key="1">
    <citation type="submission" date="2020-10" db="EMBL/GenBank/DDBJ databases">
        <authorList>
            <person name="Gilroy R."/>
        </authorList>
    </citation>
    <scope>NUCLEOTIDE SEQUENCE</scope>
    <source>
        <strain evidence="7">ChiHjej13B12-12457</strain>
    </source>
</reference>
<dbReference type="Gene3D" id="3.30.70.1730">
    <property type="match status" value="1"/>
</dbReference>
<dbReference type="GO" id="GO:0006412">
    <property type="term" value="P:translation"/>
    <property type="evidence" value="ECO:0007669"/>
    <property type="project" value="UniProtKB-UniRule"/>
</dbReference>
<dbReference type="GO" id="GO:0005840">
    <property type="term" value="C:ribosome"/>
    <property type="evidence" value="ECO:0007669"/>
    <property type="project" value="UniProtKB-KW"/>
</dbReference>
<keyword evidence="3 6" id="KW-0689">Ribosomal protein</keyword>
<protein>
    <recommendedName>
        <fullName evidence="5 6">Large ribosomal subunit protein uL10</fullName>
    </recommendedName>
</protein>
<reference evidence="7" key="2">
    <citation type="journal article" date="2021" name="PeerJ">
        <title>Extensive microbial diversity within the chicken gut microbiome revealed by metagenomics and culture.</title>
        <authorList>
            <person name="Gilroy R."/>
            <person name="Ravi A."/>
            <person name="Getino M."/>
            <person name="Pursley I."/>
            <person name="Horton D.L."/>
            <person name="Alikhan N.F."/>
            <person name="Baker D."/>
            <person name="Gharbi K."/>
            <person name="Hall N."/>
            <person name="Watson M."/>
            <person name="Adriaenssens E.M."/>
            <person name="Foster-Nyarko E."/>
            <person name="Jarju S."/>
            <person name="Secka A."/>
            <person name="Antonio M."/>
            <person name="Oren A."/>
            <person name="Chaudhuri R.R."/>
            <person name="La Ragione R."/>
            <person name="Hildebrand F."/>
            <person name="Pallen M.J."/>
        </authorList>
    </citation>
    <scope>NUCLEOTIDE SEQUENCE</scope>
    <source>
        <strain evidence="7">ChiHjej13B12-12457</strain>
    </source>
</reference>
<dbReference type="NCBIfam" id="NF000955">
    <property type="entry name" value="PRK00099.1-1"/>
    <property type="match status" value="1"/>
</dbReference>
<dbReference type="PANTHER" id="PTHR11560">
    <property type="entry name" value="39S RIBOSOMAL PROTEIN L10, MITOCHONDRIAL"/>
    <property type="match status" value="1"/>
</dbReference>
<evidence type="ECO:0000256" key="1">
    <source>
        <dbReference type="ARBA" id="ARBA00002633"/>
    </source>
</evidence>
<comment type="similarity">
    <text evidence="2 6">Belongs to the universal ribosomal protein uL10 family.</text>
</comment>
<comment type="subunit">
    <text evidence="6">Part of the ribosomal stalk of the 50S ribosomal subunit. The N-terminus interacts with L11 and the large rRNA to form the base of the stalk. The C-terminus forms an elongated spine to which L12 dimers bind in a sequential fashion forming a multimeric L10(L12)X complex.</text>
</comment>
<keyword evidence="6" id="KW-0694">RNA-binding</keyword>
<dbReference type="InterPro" id="IPR047865">
    <property type="entry name" value="Ribosomal_uL10_bac_type"/>
</dbReference>
<comment type="function">
    <text evidence="1 6">Forms part of the ribosomal stalk, playing a central role in the interaction of the ribosome with GTP-bound translation factors.</text>
</comment>
<proteinExistence type="inferred from homology"/>
<dbReference type="GO" id="GO:1990904">
    <property type="term" value="C:ribonucleoprotein complex"/>
    <property type="evidence" value="ECO:0007669"/>
    <property type="project" value="UniProtKB-KW"/>
</dbReference>
<dbReference type="CDD" id="cd05797">
    <property type="entry name" value="Ribosomal_L10"/>
    <property type="match status" value="1"/>
</dbReference>
<organism evidence="7 8">
    <name type="scientific">Candidatus Coprenecus avistercoris</name>
    <dbReference type="NCBI Taxonomy" id="2840730"/>
    <lineage>
        <taxon>Bacteria</taxon>
        <taxon>Pseudomonadati</taxon>
        <taxon>Bacteroidota</taxon>
        <taxon>Bacteroidia</taxon>
        <taxon>Bacteroidales</taxon>
        <taxon>Rikenellaceae</taxon>
        <taxon>Rikenellaceae incertae sedis</taxon>
        <taxon>Candidatus Coprenecus</taxon>
    </lineage>
</organism>
<dbReference type="GO" id="GO:0070180">
    <property type="term" value="F:large ribosomal subunit rRNA binding"/>
    <property type="evidence" value="ECO:0007669"/>
    <property type="project" value="UniProtKB-UniRule"/>
</dbReference>
<dbReference type="Gene3D" id="6.10.250.290">
    <property type="match status" value="1"/>
</dbReference>
<dbReference type="InterPro" id="IPR043141">
    <property type="entry name" value="Ribosomal_uL10-like_sf"/>
</dbReference>
<evidence type="ECO:0000256" key="6">
    <source>
        <dbReference type="HAMAP-Rule" id="MF_00362"/>
    </source>
</evidence>
<accession>A0A9D1J7T7</accession>
<evidence type="ECO:0000256" key="2">
    <source>
        <dbReference type="ARBA" id="ARBA00008889"/>
    </source>
</evidence>
<keyword evidence="6" id="KW-0699">rRNA-binding</keyword>
<sequence>MRKEEKAQIIDQVAAQLAETPNFYVTDISGLNAENTTALRRACFEKDVKLMVVKNTLFIKALEKMEGEAVEAMKPVMEGSSAIMFTTTPNTPAKLIKEYGEKMGKPVLKGAYVQDCAYVGAENLEVLVNIKSREELIGDIIGLLQSPARNVISALQASAGGKIAGLVKTLSEKE</sequence>
<evidence type="ECO:0000256" key="4">
    <source>
        <dbReference type="ARBA" id="ARBA00023274"/>
    </source>
</evidence>
<evidence type="ECO:0000313" key="8">
    <source>
        <dbReference type="Proteomes" id="UP000886744"/>
    </source>
</evidence>
<name>A0A9D1J7T7_9BACT</name>
<dbReference type="Pfam" id="PF00466">
    <property type="entry name" value="Ribosomal_L10"/>
    <property type="match status" value="1"/>
</dbReference>
<dbReference type="Proteomes" id="UP000886744">
    <property type="component" value="Unassembled WGS sequence"/>
</dbReference>
<comment type="caution">
    <text evidence="7">The sequence shown here is derived from an EMBL/GenBank/DDBJ whole genome shotgun (WGS) entry which is preliminary data.</text>
</comment>
<dbReference type="InterPro" id="IPR022973">
    <property type="entry name" value="Ribosomal_uL10_bac"/>
</dbReference>